<dbReference type="GO" id="GO:0032541">
    <property type="term" value="C:cortical endoplasmic reticulum"/>
    <property type="evidence" value="ECO:0007669"/>
    <property type="project" value="TreeGrafter"/>
</dbReference>
<keyword evidence="4 10" id="KW-0812">Transmembrane</keyword>
<sequence>MDLVASTMEYLGNPIHVLICTVSLTSYKDVRLWKPIQCSIMGCECHALEDPSYTFLFPLMMLWAITAVALAFAPKAIPSPLETILLRVDDSEDESTNKNGVEKDRNTESTNKNLNKYVCIECGTPTSSLYTEYSKGNIRLTQCEKCHSFVDKYVEHDVIIIFIDTILYNPQVYRHLLVNKKNFRRKNLEKDVIKIAVLLILFNVYISWFRLEEGGRVRGQEGLIFGYKDHFFYQYLCILFLCIIEFFSYIAGVVAALVIIQRSFALAERWSNIATAIIVSSFGRILMIFLVIWKYQEPFYSILLDALTYTSHSTALAVLFGLSTKWAAIAVIFGLSCKQLVSYFIINTAWKFLHL</sequence>
<keyword evidence="8 10" id="KW-0443">Lipid metabolism</keyword>
<feature type="transmembrane region" description="Helical" evidence="10">
    <location>
        <begin position="192"/>
        <end position="211"/>
    </location>
</feature>
<evidence type="ECO:0000256" key="3">
    <source>
        <dbReference type="ARBA" id="ARBA00022448"/>
    </source>
</evidence>
<keyword evidence="3 10" id="KW-0813">Transport</keyword>
<evidence type="ECO:0000256" key="4">
    <source>
        <dbReference type="ARBA" id="ARBA00022692"/>
    </source>
</evidence>
<dbReference type="OrthoDB" id="2192830at2759"/>
<name>A0A2T9Y8P2_9FUNG</name>
<evidence type="ECO:0000256" key="2">
    <source>
        <dbReference type="ARBA" id="ARBA00009187"/>
    </source>
</evidence>
<evidence type="ECO:0000256" key="5">
    <source>
        <dbReference type="ARBA" id="ARBA00022824"/>
    </source>
</evidence>
<evidence type="ECO:0000313" key="11">
    <source>
        <dbReference type="EMBL" id="PVU88684.1"/>
    </source>
</evidence>
<dbReference type="GO" id="GO:0032366">
    <property type="term" value="P:intracellular sterol transport"/>
    <property type="evidence" value="ECO:0007669"/>
    <property type="project" value="UniProtKB-UniRule"/>
</dbReference>
<feature type="transmembrane region" description="Helical" evidence="10">
    <location>
        <begin position="55"/>
        <end position="73"/>
    </location>
</feature>
<comment type="similarity">
    <text evidence="2 10">Belongs to the ARV1 family.</text>
</comment>
<dbReference type="PANTHER" id="PTHR14467:SF0">
    <property type="entry name" value="PROTEIN ARV1"/>
    <property type="match status" value="1"/>
</dbReference>
<comment type="subcellular location">
    <subcellularLocation>
        <location evidence="1 10">Endoplasmic reticulum membrane</location>
        <topology evidence="1 10">Multi-pass membrane protein</topology>
    </subcellularLocation>
    <subcellularLocation>
        <location evidence="10">Golgi apparatus membrane</location>
        <topology evidence="10">Multi-pass membrane protein</topology>
    </subcellularLocation>
</comment>
<dbReference type="Pfam" id="PF04161">
    <property type="entry name" value="Arv1"/>
    <property type="match status" value="1"/>
</dbReference>
<keyword evidence="5 10" id="KW-0256">Endoplasmic reticulum</keyword>
<protein>
    <recommendedName>
        <fullName evidence="10">Protein ARV</fullName>
    </recommendedName>
</protein>
<accession>A0A2T9Y8P2</accession>
<proteinExistence type="inferred from homology"/>
<dbReference type="GO" id="GO:0005789">
    <property type="term" value="C:endoplasmic reticulum membrane"/>
    <property type="evidence" value="ECO:0007669"/>
    <property type="project" value="UniProtKB-SubCell"/>
</dbReference>
<organism evidence="11 12">
    <name type="scientific">Furculomyces boomerangus</name>
    <dbReference type="NCBI Taxonomy" id="61424"/>
    <lineage>
        <taxon>Eukaryota</taxon>
        <taxon>Fungi</taxon>
        <taxon>Fungi incertae sedis</taxon>
        <taxon>Zoopagomycota</taxon>
        <taxon>Kickxellomycotina</taxon>
        <taxon>Harpellomycetes</taxon>
        <taxon>Harpellales</taxon>
        <taxon>Harpellaceae</taxon>
        <taxon>Furculomyces</taxon>
    </lineage>
</organism>
<evidence type="ECO:0000256" key="8">
    <source>
        <dbReference type="ARBA" id="ARBA00023098"/>
    </source>
</evidence>
<reference evidence="11 12" key="1">
    <citation type="journal article" date="2018" name="MBio">
        <title>Comparative Genomics Reveals the Core Gene Toolbox for the Fungus-Insect Symbiosis.</title>
        <authorList>
            <person name="Wang Y."/>
            <person name="Stata M."/>
            <person name="Wang W."/>
            <person name="Stajich J.E."/>
            <person name="White M.M."/>
            <person name="Moncalvo J.M."/>
        </authorList>
    </citation>
    <scope>NUCLEOTIDE SEQUENCE [LARGE SCALE GENOMIC DNA]</scope>
    <source>
        <strain evidence="11 12">AUS-77-4</strain>
    </source>
</reference>
<comment type="function">
    <text evidence="10">Mediator of sterol homeostasis involved in sterol uptake, trafficking and distribution into membranes.</text>
</comment>
<dbReference type="PANTHER" id="PTHR14467">
    <property type="entry name" value="ARV1"/>
    <property type="match status" value="1"/>
</dbReference>
<dbReference type="EMBL" id="MBFT01000605">
    <property type="protein sequence ID" value="PVU88684.1"/>
    <property type="molecule type" value="Genomic_DNA"/>
</dbReference>
<dbReference type="GO" id="GO:0016125">
    <property type="term" value="P:sterol metabolic process"/>
    <property type="evidence" value="ECO:0007669"/>
    <property type="project" value="UniProtKB-UniRule"/>
</dbReference>
<comment type="function">
    <text evidence="10">Regulates also the sphingolipid metabolism.</text>
</comment>
<keyword evidence="10" id="KW-0746">Sphingolipid metabolism</keyword>
<dbReference type="AlphaFoldDB" id="A0A2T9Y8P2"/>
<dbReference type="GO" id="GO:0097036">
    <property type="term" value="P:regulation of plasma membrane sterol distribution"/>
    <property type="evidence" value="ECO:0007669"/>
    <property type="project" value="UniProtKB-UniRule"/>
</dbReference>
<dbReference type="GO" id="GO:0000139">
    <property type="term" value="C:Golgi membrane"/>
    <property type="evidence" value="ECO:0007669"/>
    <property type="project" value="UniProtKB-SubCell"/>
</dbReference>
<dbReference type="Proteomes" id="UP000245699">
    <property type="component" value="Unassembled WGS sequence"/>
</dbReference>
<gene>
    <name evidence="11" type="ORF">BB559_005457</name>
</gene>
<keyword evidence="9 10" id="KW-0472">Membrane</keyword>
<evidence type="ECO:0000256" key="7">
    <source>
        <dbReference type="ARBA" id="ARBA00023055"/>
    </source>
</evidence>
<evidence type="ECO:0000256" key="9">
    <source>
        <dbReference type="ARBA" id="ARBA00023136"/>
    </source>
</evidence>
<dbReference type="GO" id="GO:0006665">
    <property type="term" value="P:sphingolipid metabolic process"/>
    <property type="evidence" value="ECO:0007669"/>
    <property type="project" value="UniProtKB-UniRule"/>
</dbReference>
<dbReference type="InterPro" id="IPR007290">
    <property type="entry name" value="Arv1"/>
</dbReference>
<keyword evidence="12" id="KW-1185">Reference proteome</keyword>
<comment type="caution">
    <text evidence="11">The sequence shown here is derived from an EMBL/GenBank/DDBJ whole genome shotgun (WGS) entry which is preliminary data.</text>
</comment>
<dbReference type="STRING" id="61424.A0A2T9Y8P2"/>
<keyword evidence="10" id="KW-0333">Golgi apparatus</keyword>
<feature type="transmembrane region" description="Helical" evidence="10">
    <location>
        <begin position="231"/>
        <end position="260"/>
    </location>
</feature>
<keyword evidence="6 10" id="KW-1133">Transmembrane helix</keyword>
<evidence type="ECO:0000256" key="1">
    <source>
        <dbReference type="ARBA" id="ARBA00004477"/>
    </source>
</evidence>
<feature type="transmembrane region" description="Helical" evidence="10">
    <location>
        <begin position="272"/>
        <end position="293"/>
    </location>
</feature>
<evidence type="ECO:0000256" key="6">
    <source>
        <dbReference type="ARBA" id="ARBA00022989"/>
    </source>
</evidence>
<evidence type="ECO:0000256" key="10">
    <source>
        <dbReference type="RuleBase" id="RU368065"/>
    </source>
</evidence>
<evidence type="ECO:0000313" key="12">
    <source>
        <dbReference type="Proteomes" id="UP000245699"/>
    </source>
</evidence>
<keyword evidence="7 10" id="KW-0445">Lipid transport</keyword>